<gene>
    <name evidence="9" type="ORF">ZBT109_1621</name>
</gene>
<reference evidence="9 10" key="1">
    <citation type="submission" date="2018-09" db="EMBL/GenBank/DDBJ databases">
        <title>Zymobacter palmae IAM14233 (=T109) whole genome analysis.</title>
        <authorList>
            <person name="Yanase H."/>
        </authorList>
    </citation>
    <scope>NUCLEOTIDE SEQUENCE [LARGE SCALE GENOMIC DNA]</scope>
    <source>
        <strain evidence="9 10">IAM14233</strain>
    </source>
</reference>
<dbReference type="InterPro" id="IPR005648">
    <property type="entry name" value="FlgD"/>
</dbReference>
<feature type="region of interest" description="Disordered" evidence="6">
    <location>
        <begin position="1"/>
        <end position="33"/>
    </location>
</feature>
<dbReference type="RefSeq" id="WP_051523917.1">
    <property type="nucleotide sequence ID" value="NZ_AP018933.1"/>
</dbReference>
<evidence type="ECO:0000256" key="5">
    <source>
        <dbReference type="RuleBase" id="RU362076"/>
    </source>
</evidence>
<evidence type="ECO:0000313" key="10">
    <source>
        <dbReference type="Proteomes" id="UP000267342"/>
    </source>
</evidence>
<dbReference type="AlphaFoldDB" id="A0A348HFH5"/>
<evidence type="ECO:0000256" key="3">
    <source>
        <dbReference type="ARBA" id="ARBA00022795"/>
    </source>
</evidence>
<dbReference type="InterPro" id="IPR025965">
    <property type="entry name" value="FlgD/Vpr_Ig-like"/>
</dbReference>
<accession>A0A348HFH5</accession>
<keyword evidence="9" id="KW-0282">Flagellum</keyword>
<dbReference type="Pfam" id="PF03963">
    <property type="entry name" value="FlgD"/>
    <property type="match status" value="1"/>
</dbReference>
<keyword evidence="9" id="KW-0966">Cell projection</keyword>
<evidence type="ECO:0000256" key="1">
    <source>
        <dbReference type="ARBA" id="ARBA00010577"/>
    </source>
</evidence>
<dbReference type="GO" id="GO:0044781">
    <property type="term" value="P:bacterial-type flagellum organization"/>
    <property type="evidence" value="ECO:0007669"/>
    <property type="project" value="UniProtKB-UniRule"/>
</dbReference>
<dbReference type="Gene3D" id="2.30.30.910">
    <property type="match status" value="1"/>
</dbReference>
<dbReference type="EMBL" id="AP018933">
    <property type="protein sequence ID" value="BBG30377.1"/>
    <property type="molecule type" value="Genomic_DNA"/>
</dbReference>
<dbReference type="Pfam" id="PF13860">
    <property type="entry name" value="FlgD_ig"/>
    <property type="match status" value="1"/>
</dbReference>
<evidence type="ECO:0000256" key="4">
    <source>
        <dbReference type="ARBA" id="ARBA00024746"/>
    </source>
</evidence>
<evidence type="ECO:0000256" key="2">
    <source>
        <dbReference type="ARBA" id="ARBA00016013"/>
    </source>
</evidence>
<keyword evidence="9" id="KW-0969">Cilium</keyword>
<dbReference type="Pfam" id="PF13861">
    <property type="entry name" value="FLgD_tudor"/>
    <property type="match status" value="1"/>
</dbReference>
<comment type="function">
    <text evidence="4 5">Required for flagellar hook formation. May act as a scaffolding protein.</text>
</comment>
<proteinExistence type="inferred from homology"/>
<evidence type="ECO:0000259" key="7">
    <source>
        <dbReference type="Pfam" id="PF13860"/>
    </source>
</evidence>
<comment type="similarity">
    <text evidence="1 5">Belongs to the FlgD family.</text>
</comment>
<keyword evidence="10" id="KW-1185">Reference proteome</keyword>
<feature type="domain" description="FlgD/Vpr Ig-like" evidence="7">
    <location>
        <begin position="119"/>
        <end position="191"/>
    </location>
</feature>
<evidence type="ECO:0000313" key="9">
    <source>
        <dbReference type="EMBL" id="BBG30377.1"/>
    </source>
</evidence>
<dbReference type="KEGG" id="zpl:ZBT109_1621"/>
<evidence type="ECO:0000259" key="8">
    <source>
        <dbReference type="Pfam" id="PF13861"/>
    </source>
</evidence>
<dbReference type="OrthoDB" id="9785233at2"/>
<dbReference type="InterPro" id="IPR025963">
    <property type="entry name" value="FLgD_Tudor"/>
</dbReference>
<evidence type="ECO:0000256" key="6">
    <source>
        <dbReference type="SAM" id="MobiDB-lite"/>
    </source>
</evidence>
<feature type="domain" description="FlgD Tudor-like" evidence="8">
    <location>
        <begin position="94"/>
        <end position="232"/>
    </location>
</feature>
<dbReference type="Gene3D" id="2.60.40.4070">
    <property type="match status" value="1"/>
</dbReference>
<dbReference type="STRING" id="1123510.GCA_000620025_02433"/>
<sequence>MSSVIGASSTSISTIPVNKSSSSSSSDSSTTSASTDLQQQFMTLLMAQLQNQDPTDPASNTETTAQLAQINTVSGIESLNTTLKGITSQIDSTQQLQASSLIGHGVLVNGDRIMVSSTDDGVATTPFGFNLAAAADKVTLKITNNSGEVVKSFDLGAQNAGMQSMTWDGLDESGNAVTSGNYHAVVSASSQGSAVNVSALNYAMVNGVLNTGTSGTVQLDLGTSGNATMNDVYQIY</sequence>
<protein>
    <recommendedName>
        <fullName evidence="2 5">Basal-body rod modification protein FlgD</fullName>
    </recommendedName>
</protein>
<dbReference type="Proteomes" id="UP000267342">
    <property type="component" value="Chromosome"/>
</dbReference>
<name>A0A348HFH5_9GAMM</name>
<keyword evidence="3 5" id="KW-1005">Bacterial flagellum biogenesis</keyword>
<organism evidence="9 10">
    <name type="scientific">Zymobacter palmae</name>
    <dbReference type="NCBI Taxonomy" id="33074"/>
    <lineage>
        <taxon>Bacteria</taxon>
        <taxon>Pseudomonadati</taxon>
        <taxon>Pseudomonadota</taxon>
        <taxon>Gammaproteobacteria</taxon>
        <taxon>Oceanospirillales</taxon>
        <taxon>Halomonadaceae</taxon>
        <taxon>Zymobacter group</taxon>
        <taxon>Zymobacter</taxon>
    </lineage>
</organism>